<evidence type="ECO:0000313" key="3">
    <source>
        <dbReference type="Proteomes" id="UP000651057"/>
    </source>
</evidence>
<dbReference type="InterPro" id="IPR037523">
    <property type="entry name" value="VOC_core"/>
</dbReference>
<reference evidence="2" key="1">
    <citation type="submission" date="2021-01" db="EMBL/GenBank/DDBJ databases">
        <authorList>
            <person name="Zhong Y.L."/>
        </authorList>
    </citation>
    <scope>NUCLEOTIDE SEQUENCE</scope>
    <source>
        <strain evidence="2">KCTC 23302</strain>
    </source>
</reference>
<dbReference type="SUPFAM" id="SSF54593">
    <property type="entry name" value="Glyoxalase/Bleomycin resistance protein/Dihydroxybiphenyl dioxygenase"/>
    <property type="match status" value="1"/>
</dbReference>
<dbReference type="EMBL" id="JAERQJ010000002">
    <property type="protein sequence ID" value="MBL0683082.1"/>
    <property type="molecule type" value="Genomic_DNA"/>
</dbReference>
<dbReference type="Proteomes" id="UP000651057">
    <property type="component" value="Unassembled WGS sequence"/>
</dbReference>
<sequence>MNLNQITVPSVDVERSILFYKKLGLKLIVEALPHYARFECVEGDATFSVHQVEKLPEGEGVYVYFETNTLDAEVDRLVKDGLTFEQLPKNQTWLWREARLKDPDDNQIILYYAGHNRKNPPWRIKG</sequence>
<dbReference type="AlphaFoldDB" id="A0A937D8U8"/>
<dbReference type="InterPro" id="IPR004360">
    <property type="entry name" value="Glyas_Fos-R_dOase_dom"/>
</dbReference>
<dbReference type="Gene3D" id="3.10.180.10">
    <property type="entry name" value="2,3-Dihydroxybiphenyl 1,2-Dioxygenase, domain 1"/>
    <property type="match status" value="1"/>
</dbReference>
<gene>
    <name evidence="2" type="ORF">JJQ60_06120</name>
</gene>
<evidence type="ECO:0000313" key="2">
    <source>
        <dbReference type="EMBL" id="MBL0683082.1"/>
    </source>
</evidence>
<keyword evidence="3" id="KW-1185">Reference proteome</keyword>
<name>A0A937D8U8_9FLAO</name>
<protein>
    <submittedName>
        <fullName evidence="2">VOC family protein</fullName>
    </submittedName>
</protein>
<dbReference type="Pfam" id="PF00903">
    <property type="entry name" value="Glyoxalase"/>
    <property type="match status" value="1"/>
</dbReference>
<accession>A0A937D8U8</accession>
<dbReference type="PROSITE" id="PS51819">
    <property type="entry name" value="VOC"/>
    <property type="match status" value="1"/>
</dbReference>
<dbReference type="RefSeq" id="WP_201917737.1">
    <property type="nucleotide sequence ID" value="NZ_BAABAX010000023.1"/>
</dbReference>
<dbReference type="InterPro" id="IPR029068">
    <property type="entry name" value="Glyas_Bleomycin-R_OHBP_Dase"/>
</dbReference>
<feature type="domain" description="VOC" evidence="1">
    <location>
        <begin position="2"/>
        <end position="113"/>
    </location>
</feature>
<proteinExistence type="predicted"/>
<evidence type="ECO:0000259" key="1">
    <source>
        <dbReference type="PROSITE" id="PS51819"/>
    </source>
</evidence>
<organism evidence="2 3">
    <name type="scientific">Aquimarina mytili</name>
    <dbReference type="NCBI Taxonomy" id="874423"/>
    <lineage>
        <taxon>Bacteria</taxon>
        <taxon>Pseudomonadati</taxon>
        <taxon>Bacteroidota</taxon>
        <taxon>Flavobacteriia</taxon>
        <taxon>Flavobacteriales</taxon>
        <taxon>Flavobacteriaceae</taxon>
        <taxon>Aquimarina</taxon>
    </lineage>
</organism>
<comment type="caution">
    <text evidence="2">The sequence shown here is derived from an EMBL/GenBank/DDBJ whole genome shotgun (WGS) entry which is preliminary data.</text>
</comment>